<evidence type="ECO:0000259" key="17">
    <source>
        <dbReference type="Pfam" id="PF00361"/>
    </source>
</evidence>
<dbReference type="AlphaFoldDB" id="A0A6C0FHU7"/>
<reference evidence="19" key="1">
    <citation type="submission" date="2017-09" db="EMBL/GenBank/DDBJ databases">
        <authorList>
            <person name="Zhang H.H."/>
            <person name="Lin Q.Q."/>
        </authorList>
    </citation>
    <scope>NUCLEOTIDE SEQUENCE</scope>
</reference>
<dbReference type="PANTHER" id="PTHR43507:SF20">
    <property type="entry name" value="NADH-UBIQUINONE OXIDOREDUCTASE CHAIN 4"/>
    <property type="match status" value="1"/>
</dbReference>
<feature type="transmembrane region" description="Helical" evidence="16">
    <location>
        <begin position="196"/>
        <end position="217"/>
    </location>
</feature>
<evidence type="ECO:0000256" key="12">
    <source>
        <dbReference type="ARBA" id="ARBA00023075"/>
    </source>
</evidence>
<dbReference type="EMBL" id="MF966246">
    <property type="protein sequence ID" value="QHT54553.1"/>
    <property type="molecule type" value="Genomic_DNA"/>
</dbReference>
<keyword evidence="9 16" id="KW-0249">Electron transport</keyword>
<accession>A0A6C0FHU7</accession>
<keyword evidence="5 16" id="KW-0813">Transport</keyword>
<dbReference type="PRINTS" id="PR01437">
    <property type="entry name" value="NUOXDRDTASE4"/>
</dbReference>
<dbReference type="GO" id="GO:0042773">
    <property type="term" value="P:ATP synthesis coupled electron transport"/>
    <property type="evidence" value="ECO:0007669"/>
    <property type="project" value="InterPro"/>
</dbReference>
<dbReference type="GO" id="GO:0031966">
    <property type="term" value="C:mitochondrial membrane"/>
    <property type="evidence" value="ECO:0007669"/>
    <property type="project" value="UniProtKB-SubCell"/>
</dbReference>
<keyword evidence="10 16" id="KW-1133">Transmembrane helix</keyword>
<dbReference type="InterPro" id="IPR000260">
    <property type="entry name" value="NADH4_N"/>
</dbReference>
<dbReference type="InterPro" id="IPR003918">
    <property type="entry name" value="NADH_UbQ_OxRdtase"/>
</dbReference>
<feature type="transmembrane region" description="Helical" evidence="16">
    <location>
        <begin position="117"/>
        <end position="137"/>
    </location>
</feature>
<evidence type="ECO:0000256" key="13">
    <source>
        <dbReference type="ARBA" id="ARBA00023128"/>
    </source>
</evidence>
<keyword evidence="6 16" id="KW-0679">Respiratory chain</keyword>
<sequence length="460" mass="51987">MGVILFSSFGVLLISFLGSSNYVWSVLVFFSCFIFLFCLVIFGNDLGVICSIFYNIGLDFTSVPLVVLSCWLLPLTLLASLGHLSYYNFISQRLYCFLLSFVLFSLFLTFSSLELSLFYISFEATLIPILIIISRWGSQYDRYQASIYFIFYTLLGSLPFLVSLLSINVFLGSLFFPFFDYFFVFEFSFNDFSSVWWFFTFIIFVVKMPVYGFHLWLPKAHVEATIAGSMLLAAVLLKLGGYGLIRLLSFFSLVNFFSLNIFLVSFCVWGSFITGVICFCQSDLKSLIAYSSVGHMSLVAGGIFLGFCSSLNGSMVLMISHGLVSSGLFCLANLLYERSNTRTLGLVRGYKCIISFLAFWWLISCAANLGLPPFPNFLGELIIITNLGFLDFSFVFLAGGAVVTSAIYSLLIYQLTQSNKIINNFSNINEINLREYSLIFFHLFPLFLLILNPLLLFINF</sequence>
<feature type="transmembrane region" description="Helical" evidence="16">
    <location>
        <begin position="257"/>
        <end position="280"/>
    </location>
</feature>
<feature type="transmembrane region" description="Helical" evidence="16">
    <location>
        <begin position="313"/>
        <end position="336"/>
    </location>
</feature>
<evidence type="ECO:0000256" key="8">
    <source>
        <dbReference type="ARBA" id="ARBA00022967"/>
    </source>
</evidence>
<reference evidence="19" key="2">
    <citation type="journal article" date="2019" name="Mitochondrial DNA Part B Resour">
        <title>Characterization and phylogenetic analysis of the complete mitochondrial genome of Stephnometra indica (Pelmatozoa: Crinoidea).</title>
        <authorList>
            <person name="Ma S."/>
            <person name="Zhang H."/>
            <person name="Wang X."/>
            <person name="Yin J."/>
            <person name="Shen P."/>
            <person name="Lin Q."/>
        </authorList>
    </citation>
    <scope>NUCLEOTIDE SEQUENCE</scope>
</reference>
<evidence type="ECO:0000256" key="11">
    <source>
        <dbReference type="ARBA" id="ARBA00023027"/>
    </source>
</evidence>
<evidence type="ECO:0000256" key="14">
    <source>
        <dbReference type="ARBA" id="ARBA00023136"/>
    </source>
</evidence>
<evidence type="ECO:0000256" key="10">
    <source>
        <dbReference type="ARBA" id="ARBA00022989"/>
    </source>
</evidence>
<keyword evidence="13 16" id="KW-0496">Mitochondrion</keyword>
<proteinExistence type="inferred from homology"/>
<feature type="transmembrane region" description="Helical" evidence="16">
    <location>
        <begin position="224"/>
        <end position="245"/>
    </location>
</feature>
<dbReference type="GO" id="GO:0008137">
    <property type="term" value="F:NADH dehydrogenase (ubiquinone) activity"/>
    <property type="evidence" value="ECO:0007669"/>
    <property type="project" value="UniProtKB-UniRule"/>
</dbReference>
<comment type="similarity">
    <text evidence="2 16">Belongs to the complex I subunit 4 family.</text>
</comment>
<comment type="function">
    <text evidence="16">Core subunit of the mitochondrial membrane respiratory chain NADH dehydrogenase (Complex I) which catalyzes electron transfer from NADH through the respiratory chain, using ubiquinone as an electron acceptor. Essential for the catalytic activity and assembly of complex I.</text>
</comment>
<evidence type="ECO:0000256" key="9">
    <source>
        <dbReference type="ARBA" id="ARBA00022982"/>
    </source>
</evidence>
<evidence type="ECO:0000259" key="18">
    <source>
        <dbReference type="Pfam" id="PF01059"/>
    </source>
</evidence>
<dbReference type="GO" id="GO:0015990">
    <property type="term" value="P:electron transport coupled proton transport"/>
    <property type="evidence" value="ECO:0007669"/>
    <property type="project" value="TreeGrafter"/>
</dbReference>
<gene>
    <name evidence="19" type="primary">nad4</name>
</gene>
<keyword evidence="11 16" id="KW-0520">NAD</keyword>
<evidence type="ECO:0000256" key="5">
    <source>
        <dbReference type="ARBA" id="ARBA00022448"/>
    </source>
</evidence>
<keyword evidence="14 16" id="KW-0472">Membrane</keyword>
<evidence type="ECO:0000256" key="6">
    <source>
        <dbReference type="ARBA" id="ARBA00022660"/>
    </source>
</evidence>
<keyword evidence="8" id="KW-1278">Translocase</keyword>
<dbReference type="InterPro" id="IPR001750">
    <property type="entry name" value="ND/Mrp_TM"/>
</dbReference>
<feature type="transmembrane region" description="Helical" evidence="16">
    <location>
        <begin position="149"/>
        <end position="176"/>
    </location>
</feature>
<comment type="subcellular location">
    <subcellularLocation>
        <location evidence="1 16">Mitochondrion membrane</location>
        <topology evidence="1 16">Multi-pass membrane protein</topology>
    </subcellularLocation>
</comment>
<evidence type="ECO:0000256" key="2">
    <source>
        <dbReference type="ARBA" id="ARBA00009025"/>
    </source>
</evidence>
<feature type="transmembrane region" description="Helical" evidence="16">
    <location>
        <begin position="389"/>
        <end position="415"/>
    </location>
</feature>
<evidence type="ECO:0000256" key="3">
    <source>
        <dbReference type="ARBA" id="ARBA00012944"/>
    </source>
</evidence>
<feature type="transmembrane region" description="Helical" evidence="16">
    <location>
        <begin position="287"/>
        <end position="307"/>
    </location>
</feature>
<evidence type="ECO:0000256" key="7">
    <source>
        <dbReference type="ARBA" id="ARBA00022692"/>
    </source>
</evidence>
<geneLocation type="mitochondrion" evidence="19"/>
<keyword evidence="12 16" id="KW-0830">Ubiquinone</keyword>
<keyword evidence="7 16" id="KW-0812">Transmembrane</keyword>
<dbReference type="PANTHER" id="PTHR43507">
    <property type="entry name" value="NADH-UBIQUINONE OXIDOREDUCTASE CHAIN 4"/>
    <property type="match status" value="1"/>
</dbReference>
<feature type="transmembrane region" description="Helical" evidence="16">
    <location>
        <begin position="62"/>
        <end position="82"/>
    </location>
</feature>
<dbReference type="Pfam" id="PF01059">
    <property type="entry name" value="Oxidored_q5_N"/>
    <property type="match status" value="1"/>
</dbReference>
<name>A0A6C0FHU7_9ECHI</name>
<feature type="transmembrane region" description="Helical" evidence="16">
    <location>
        <begin position="94"/>
        <end position="111"/>
    </location>
</feature>
<evidence type="ECO:0000256" key="15">
    <source>
        <dbReference type="ARBA" id="ARBA00049551"/>
    </source>
</evidence>
<dbReference type="EC" id="7.1.1.2" evidence="3 16"/>
<evidence type="ECO:0000313" key="19">
    <source>
        <dbReference type="EMBL" id="QHT54553.1"/>
    </source>
</evidence>
<dbReference type="GO" id="GO:0048039">
    <property type="term" value="F:ubiquinone binding"/>
    <property type="evidence" value="ECO:0007669"/>
    <property type="project" value="TreeGrafter"/>
</dbReference>
<protein>
    <recommendedName>
        <fullName evidence="4 16">NADH-ubiquinone oxidoreductase chain 4</fullName>
        <ecNumber evidence="3 16">7.1.1.2</ecNumber>
    </recommendedName>
</protein>
<feature type="domain" description="NADH:quinone oxidoreductase/Mrp antiporter transmembrane" evidence="17">
    <location>
        <begin position="113"/>
        <end position="398"/>
    </location>
</feature>
<organism evidence="19">
    <name type="scientific">Stephanometra indica</name>
    <dbReference type="NCBI Taxonomy" id="706660"/>
    <lineage>
        <taxon>Eukaryota</taxon>
        <taxon>Metazoa</taxon>
        <taxon>Echinodermata</taxon>
        <taxon>Pelmatozoa</taxon>
        <taxon>Crinoidea</taxon>
        <taxon>Articulata</taxon>
        <taxon>Comatulida</taxon>
        <taxon>Stephanometridae</taxon>
        <taxon>Stephanometra</taxon>
    </lineage>
</organism>
<comment type="catalytic activity">
    <reaction evidence="15 16">
        <text>a ubiquinone + NADH + 5 H(+)(in) = a ubiquinol + NAD(+) + 4 H(+)(out)</text>
        <dbReference type="Rhea" id="RHEA:29091"/>
        <dbReference type="Rhea" id="RHEA-COMP:9565"/>
        <dbReference type="Rhea" id="RHEA-COMP:9566"/>
        <dbReference type="ChEBI" id="CHEBI:15378"/>
        <dbReference type="ChEBI" id="CHEBI:16389"/>
        <dbReference type="ChEBI" id="CHEBI:17976"/>
        <dbReference type="ChEBI" id="CHEBI:57540"/>
        <dbReference type="ChEBI" id="CHEBI:57945"/>
        <dbReference type="EC" id="7.1.1.2"/>
    </reaction>
</comment>
<feature type="domain" description="NADH:ubiquinone oxidoreductase chain 4 N-terminal" evidence="18">
    <location>
        <begin position="1"/>
        <end position="109"/>
    </location>
</feature>
<feature type="transmembrane region" description="Helical" evidence="16">
    <location>
        <begin position="348"/>
        <end position="369"/>
    </location>
</feature>
<feature type="transmembrane region" description="Helical" evidence="16">
    <location>
        <begin position="436"/>
        <end position="458"/>
    </location>
</feature>
<evidence type="ECO:0000256" key="1">
    <source>
        <dbReference type="ARBA" id="ARBA00004225"/>
    </source>
</evidence>
<evidence type="ECO:0000256" key="16">
    <source>
        <dbReference type="RuleBase" id="RU003297"/>
    </source>
</evidence>
<dbReference type="Pfam" id="PF00361">
    <property type="entry name" value="Proton_antipo_M"/>
    <property type="match status" value="1"/>
</dbReference>
<dbReference type="GO" id="GO:0003954">
    <property type="term" value="F:NADH dehydrogenase activity"/>
    <property type="evidence" value="ECO:0007669"/>
    <property type="project" value="TreeGrafter"/>
</dbReference>
<evidence type="ECO:0000256" key="4">
    <source>
        <dbReference type="ARBA" id="ARBA00021006"/>
    </source>
</evidence>